<evidence type="ECO:0000256" key="8">
    <source>
        <dbReference type="SAM" id="Phobius"/>
    </source>
</evidence>
<keyword evidence="7 10" id="KW-0012">Acyltransferase</keyword>
<organism evidence="10 11">
    <name type="scientific">Salvia divinorum</name>
    <name type="common">Maria pastora</name>
    <name type="synonym">Diviner's sage</name>
    <dbReference type="NCBI Taxonomy" id="28513"/>
    <lineage>
        <taxon>Eukaryota</taxon>
        <taxon>Viridiplantae</taxon>
        <taxon>Streptophyta</taxon>
        <taxon>Embryophyta</taxon>
        <taxon>Tracheophyta</taxon>
        <taxon>Spermatophyta</taxon>
        <taxon>Magnoliopsida</taxon>
        <taxon>eudicotyledons</taxon>
        <taxon>Gunneridae</taxon>
        <taxon>Pentapetalae</taxon>
        <taxon>asterids</taxon>
        <taxon>lamiids</taxon>
        <taxon>Lamiales</taxon>
        <taxon>Lamiaceae</taxon>
        <taxon>Nepetoideae</taxon>
        <taxon>Mentheae</taxon>
        <taxon>Salviinae</taxon>
        <taxon>Salvia</taxon>
        <taxon>Salvia subgen. Calosphace</taxon>
    </lineage>
</organism>
<evidence type="ECO:0000256" key="1">
    <source>
        <dbReference type="ARBA" id="ARBA00004370"/>
    </source>
</evidence>
<evidence type="ECO:0000256" key="7">
    <source>
        <dbReference type="ARBA" id="ARBA00023315"/>
    </source>
</evidence>
<dbReference type="Proteomes" id="UP001567538">
    <property type="component" value="Unassembled WGS sequence"/>
</dbReference>
<evidence type="ECO:0000256" key="4">
    <source>
        <dbReference type="ARBA" id="ARBA00022692"/>
    </source>
</evidence>
<feature type="domain" description="Glycerol-3-phosphate acyltransferase RAM2/GPAT1-8 HAD-like" evidence="9">
    <location>
        <begin position="29"/>
        <end position="169"/>
    </location>
</feature>
<comment type="subcellular location">
    <subcellularLocation>
        <location evidence="1">Membrane</location>
    </subcellularLocation>
</comment>
<feature type="transmembrane region" description="Helical" evidence="8">
    <location>
        <begin position="43"/>
        <end position="65"/>
    </location>
</feature>
<name>A0ABD1HZ43_SALDI</name>
<comment type="caution">
    <text evidence="10">The sequence shown here is derived from an EMBL/GenBank/DDBJ whole genome shotgun (WGS) entry which is preliminary data.</text>
</comment>
<gene>
    <name evidence="10" type="primary">RAM2</name>
    <name evidence="10" type="ORF">AAHA92_04413</name>
</gene>
<dbReference type="GO" id="GO:0016020">
    <property type="term" value="C:membrane"/>
    <property type="evidence" value="ECO:0007669"/>
    <property type="project" value="UniProtKB-SubCell"/>
</dbReference>
<keyword evidence="4 8" id="KW-0812">Transmembrane</keyword>
<protein>
    <submittedName>
        <fullName evidence="10">CAAX geranylgeranyltransferase alpha subunit</fullName>
        <ecNumber evidence="10">2.3.1.1</ecNumber>
    </submittedName>
</protein>
<proteinExistence type="inferred from homology"/>
<keyword evidence="11" id="KW-1185">Reference proteome</keyword>
<evidence type="ECO:0000256" key="5">
    <source>
        <dbReference type="ARBA" id="ARBA00022989"/>
    </source>
</evidence>
<dbReference type="AlphaFoldDB" id="A0ABD1HZ43"/>
<dbReference type="Pfam" id="PF23270">
    <property type="entry name" value="HAD_RAM2_N"/>
    <property type="match status" value="1"/>
</dbReference>
<dbReference type="InterPro" id="IPR023214">
    <property type="entry name" value="HAD_sf"/>
</dbReference>
<dbReference type="Gene3D" id="1.20.1440.100">
    <property type="entry name" value="SG protein - dephosphorylation function"/>
    <property type="match status" value="1"/>
</dbReference>
<dbReference type="GO" id="GO:0016746">
    <property type="term" value="F:acyltransferase activity"/>
    <property type="evidence" value="ECO:0007669"/>
    <property type="project" value="UniProtKB-KW"/>
</dbReference>
<reference evidence="10 11" key="1">
    <citation type="submission" date="2024-06" db="EMBL/GenBank/DDBJ databases">
        <title>A chromosome level genome sequence of Diviner's sage (Salvia divinorum).</title>
        <authorList>
            <person name="Ford S.A."/>
            <person name="Ro D.-K."/>
            <person name="Ness R.W."/>
            <person name="Phillips M.A."/>
        </authorList>
    </citation>
    <scope>NUCLEOTIDE SEQUENCE [LARGE SCALE GENOMIC DNA]</scope>
    <source>
        <strain evidence="10">SAF-2024a</strain>
        <tissue evidence="10">Leaf</tissue>
    </source>
</reference>
<evidence type="ECO:0000313" key="10">
    <source>
        <dbReference type="EMBL" id="KAL1561748.1"/>
    </source>
</evidence>
<keyword evidence="6 8" id="KW-0472">Membrane</keyword>
<dbReference type="InterPro" id="IPR056462">
    <property type="entry name" value="HAD_RAM2/GPAT1-8"/>
</dbReference>
<evidence type="ECO:0000256" key="6">
    <source>
        <dbReference type="ARBA" id="ARBA00023136"/>
    </source>
</evidence>
<evidence type="ECO:0000259" key="9">
    <source>
        <dbReference type="Pfam" id="PF23270"/>
    </source>
</evidence>
<comment type="similarity">
    <text evidence="2">Belongs to the GPAT/DAPAT family.</text>
</comment>
<dbReference type="EMBL" id="JBEAFC010000003">
    <property type="protein sequence ID" value="KAL1561748.1"/>
    <property type="molecule type" value="Genomic_DNA"/>
</dbReference>
<evidence type="ECO:0000256" key="2">
    <source>
        <dbReference type="ARBA" id="ARBA00007937"/>
    </source>
</evidence>
<sequence length="182" mass="19532">MRARKQKYPADKLPTIYQCGDENRQNHTAAADMDGALLLGSSFPYFGLIAFDVGGIPCLFLLLLAAPVAAIMRRLVSESSAVKVLIFAAFAGARVSAIKSAASAVLPKHYAEELHPETWRVLSSCGRKCVLTASPRIMVEPFLKEYLGVDVVLGTEIASFKGYATGLEARGLQKGCCSSEGF</sequence>
<dbReference type="PANTHER" id="PTHR15486:SF91">
    <property type="entry name" value="PHOSPHOLIPID_GLYCEROL ACYLTRANSFERASE DOMAIN-CONTAINING PROTEIN"/>
    <property type="match status" value="1"/>
</dbReference>
<dbReference type="PANTHER" id="PTHR15486">
    <property type="entry name" value="ANCIENT UBIQUITOUS PROTEIN"/>
    <property type="match status" value="1"/>
</dbReference>
<keyword evidence="5 8" id="KW-1133">Transmembrane helix</keyword>
<keyword evidence="3 10" id="KW-0808">Transferase</keyword>
<accession>A0ABD1HZ43</accession>
<evidence type="ECO:0000313" key="11">
    <source>
        <dbReference type="Proteomes" id="UP001567538"/>
    </source>
</evidence>
<evidence type="ECO:0000256" key="3">
    <source>
        <dbReference type="ARBA" id="ARBA00022679"/>
    </source>
</evidence>
<dbReference type="Gene3D" id="3.40.50.1000">
    <property type="entry name" value="HAD superfamily/HAD-like"/>
    <property type="match status" value="1"/>
</dbReference>
<dbReference type="EC" id="2.3.1.1" evidence="10"/>